<comment type="caution">
    <text evidence="2">The sequence shown here is derived from an EMBL/GenBank/DDBJ whole genome shotgun (WGS) entry which is preliminary data.</text>
</comment>
<evidence type="ECO:0000313" key="2">
    <source>
        <dbReference type="EMBL" id="PQA72307.1"/>
    </source>
</evidence>
<dbReference type="OrthoDB" id="9838680at2"/>
<accession>A0A2S7IWB7</accession>
<reference evidence="2 3" key="1">
    <citation type="submission" date="2018-02" db="EMBL/GenBank/DDBJ databases">
        <title>Draft genome sequence of Ochrobactrum oryzae found in Brazil.</title>
        <authorList>
            <person name="Cerdeira L."/>
            <person name="Andrade F."/>
            <person name="Zacariotto T."/>
            <person name="Barbosa B."/>
            <person name="Santos S."/>
            <person name="Cassetari V."/>
            <person name="Lincopan N."/>
        </authorList>
    </citation>
    <scope>NUCLEOTIDE SEQUENCE [LARGE SCALE GENOMIC DNA]</scope>
    <source>
        <strain evidence="2 3">OA447</strain>
    </source>
</reference>
<dbReference type="RefSeq" id="WP_104756830.1">
    <property type="nucleotide sequence ID" value="NZ_PTRC01000031.1"/>
</dbReference>
<name>A0A2S7IWB7_9HYPH</name>
<dbReference type="AlphaFoldDB" id="A0A2S7IWB7"/>
<organism evidence="2 3">
    <name type="scientific">Brucella oryzae</name>
    <dbReference type="NCBI Taxonomy" id="335286"/>
    <lineage>
        <taxon>Bacteria</taxon>
        <taxon>Pseudomonadati</taxon>
        <taxon>Pseudomonadota</taxon>
        <taxon>Alphaproteobacteria</taxon>
        <taxon>Hyphomicrobiales</taxon>
        <taxon>Brucellaceae</taxon>
        <taxon>Brucella/Ochrobactrum group</taxon>
        <taxon>Brucella</taxon>
    </lineage>
</organism>
<keyword evidence="3" id="KW-1185">Reference proteome</keyword>
<dbReference type="EMBL" id="PTRC01000031">
    <property type="protein sequence ID" value="PQA72307.1"/>
    <property type="molecule type" value="Genomic_DNA"/>
</dbReference>
<evidence type="ECO:0000313" key="3">
    <source>
        <dbReference type="Proteomes" id="UP000238493"/>
    </source>
</evidence>
<gene>
    <name evidence="2" type="ORF">C3731_17120</name>
    <name evidence="1" type="ORF">C3731_20030</name>
</gene>
<dbReference type="Proteomes" id="UP000238493">
    <property type="component" value="Unassembled WGS sequence"/>
</dbReference>
<proteinExistence type="predicted"/>
<dbReference type="EMBL" id="PTRC01000044">
    <property type="protein sequence ID" value="PQA71807.1"/>
    <property type="molecule type" value="Genomic_DNA"/>
</dbReference>
<protein>
    <submittedName>
        <fullName evidence="2">Uncharacterized protein</fullName>
    </submittedName>
</protein>
<sequence>MAATAEEMLRELRFSRGEPDAVARQVLRHLDDTNWTEVMRALEMLASAGWTDAEIAFRGLVLARAEDWLAECKALPLVERLVATMTTLRVLGEPTPDVSDLVAKAEEALRKRRAN</sequence>
<evidence type="ECO:0000313" key="1">
    <source>
        <dbReference type="EMBL" id="PQA71807.1"/>
    </source>
</evidence>